<name>A0A6M5YGG3_9BACT</name>
<dbReference type="PANTHER" id="PTHR43737">
    <property type="entry name" value="BLL7424 PROTEIN"/>
    <property type="match status" value="1"/>
</dbReference>
<dbReference type="EMBL" id="CP053452">
    <property type="protein sequence ID" value="QJW92684.1"/>
    <property type="molecule type" value="Genomic_DNA"/>
</dbReference>
<gene>
    <name evidence="1" type="ORF">FTUN_0181</name>
</gene>
<dbReference type="PANTHER" id="PTHR43737:SF1">
    <property type="entry name" value="DUF1501 DOMAIN-CONTAINING PROTEIN"/>
    <property type="match status" value="1"/>
</dbReference>
<evidence type="ECO:0008006" key="3">
    <source>
        <dbReference type="Google" id="ProtNLM"/>
    </source>
</evidence>
<accession>A0A6M5YGG3</accession>
<dbReference type="InterPro" id="IPR006311">
    <property type="entry name" value="TAT_signal"/>
</dbReference>
<protein>
    <recommendedName>
        <fullName evidence="3">DUF1501 domain-containing protein</fullName>
    </recommendedName>
</protein>
<evidence type="ECO:0000313" key="2">
    <source>
        <dbReference type="Proteomes" id="UP000503447"/>
    </source>
</evidence>
<keyword evidence="2" id="KW-1185">Reference proteome</keyword>
<proteinExistence type="predicted"/>
<dbReference type="RefSeq" id="WP_171469039.1">
    <property type="nucleotide sequence ID" value="NZ_CP053452.2"/>
</dbReference>
<evidence type="ECO:0000313" key="1">
    <source>
        <dbReference type="EMBL" id="QJW92684.1"/>
    </source>
</evidence>
<organism evidence="1 2">
    <name type="scientific">Frigoriglobus tundricola</name>
    <dbReference type="NCBI Taxonomy" id="2774151"/>
    <lineage>
        <taxon>Bacteria</taxon>
        <taxon>Pseudomonadati</taxon>
        <taxon>Planctomycetota</taxon>
        <taxon>Planctomycetia</taxon>
        <taxon>Gemmatales</taxon>
        <taxon>Gemmataceae</taxon>
        <taxon>Frigoriglobus</taxon>
    </lineage>
</organism>
<sequence length="464" mass="49595">MLHIGDPARLGRRDFLRVGSLALGGFSLPWLVPAARAGTKLSEAGKPVTDKSVVFLFLHGGPSQFETFDPKMTAPVEIRSATGETKTAVPGLTFGSTFPKLAQRADRLCVVRSFVPGDANHDIKTIVGKDSFGANIGSAYASAAGGSHPANGMPTNCVLFPRAVDPAAGPEQGSFGKFASHGPFPASTAPFQPDGNGHLKSDMKLHLPMDRLADRRAMLATFDTAKAGFDANVESVDVARQKAFGILLGGVGEAFDVSREDVKTVDKYDTAKRFDVSKIDKKWNNHQHYADNARTLGKLMLLARRLVERGAGFVTVTTNFVWDMHADVNNAHMTEGMGYMAPSLDHAVSTFLDDRRDRGLEDKVLLVVCGEMGRSPRLNGKGGRDHWGNLGPLLLAGGGLPQGAVIGKSSSNGGEPNSEPVRIPNLIGTIMHTLFDVGKLRVTRGISRELLAMSEYAPIRGLNG</sequence>
<dbReference type="Proteomes" id="UP000503447">
    <property type="component" value="Chromosome"/>
</dbReference>
<dbReference type="SUPFAM" id="SSF53649">
    <property type="entry name" value="Alkaline phosphatase-like"/>
    <property type="match status" value="1"/>
</dbReference>
<dbReference type="Pfam" id="PF07394">
    <property type="entry name" value="DUF1501"/>
    <property type="match status" value="1"/>
</dbReference>
<dbReference type="InterPro" id="IPR010869">
    <property type="entry name" value="DUF1501"/>
</dbReference>
<dbReference type="InterPro" id="IPR017850">
    <property type="entry name" value="Alkaline_phosphatase_core_sf"/>
</dbReference>
<dbReference type="KEGG" id="ftj:FTUN_0181"/>
<dbReference type="AlphaFoldDB" id="A0A6M5YGG3"/>
<reference evidence="2" key="1">
    <citation type="submission" date="2020-05" db="EMBL/GenBank/DDBJ databases">
        <title>Frigoriglobus tundricola gen. nov., sp. nov., a psychrotolerant cellulolytic planctomycete of the family Gemmataceae with two divergent copies of 16S rRNA gene.</title>
        <authorList>
            <person name="Kulichevskaya I.S."/>
            <person name="Ivanova A.A."/>
            <person name="Naumoff D.G."/>
            <person name="Beletsky A.V."/>
            <person name="Rijpstra W.I.C."/>
            <person name="Sinninghe Damste J.S."/>
            <person name="Mardanov A.V."/>
            <person name="Ravin N.V."/>
            <person name="Dedysh S.N."/>
        </authorList>
    </citation>
    <scope>NUCLEOTIDE SEQUENCE [LARGE SCALE GENOMIC DNA]</scope>
    <source>
        <strain evidence="2">PL17</strain>
    </source>
</reference>
<dbReference type="PROSITE" id="PS51318">
    <property type="entry name" value="TAT"/>
    <property type="match status" value="1"/>
</dbReference>